<keyword evidence="5" id="KW-0540">Nuclease</keyword>
<feature type="non-terminal residue" evidence="10">
    <location>
        <position position="157"/>
    </location>
</feature>
<protein>
    <recommendedName>
        <fullName evidence="2">ribonuclease H</fullName>
        <ecNumber evidence="2">3.1.26.4</ecNumber>
    </recommendedName>
</protein>
<evidence type="ECO:0000313" key="11">
    <source>
        <dbReference type="Proteomes" id="UP000579558"/>
    </source>
</evidence>
<evidence type="ECO:0000256" key="4">
    <source>
        <dbReference type="ARBA" id="ARBA00022695"/>
    </source>
</evidence>
<dbReference type="AlphaFoldDB" id="A0A7K6V6Q6"/>
<evidence type="ECO:0000256" key="6">
    <source>
        <dbReference type="ARBA" id="ARBA00022759"/>
    </source>
</evidence>
<gene>
    <name evidence="10" type="primary">Ervk18_1</name>
    <name evidence="10" type="ORF">NOTCIN_R09730</name>
</gene>
<dbReference type="EMBL" id="VZRX01010007">
    <property type="protein sequence ID" value="NWX30747.1"/>
    <property type="molecule type" value="Genomic_DNA"/>
</dbReference>
<feature type="non-terminal residue" evidence="10">
    <location>
        <position position="1"/>
    </location>
</feature>
<comment type="similarity">
    <text evidence="1">Belongs to the beta type-B retroviral polymerase family. HERV class-II K(HML-2) pol subfamily.</text>
</comment>
<dbReference type="Proteomes" id="UP000579558">
    <property type="component" value="Unassembled WGS sequence"/>
</dbReference>
<evidence type="ECO:0000259" key="9">
    <source>
        <dbReference type="PROSITE" id="PS50878"/>
    </source>
</evidence>
<comment type="caution">
    <text evidence="10">The sequence shown here is derived from an EMBL/GenBank/DDBJ whole genome shotgun (WGS) entry which is preliminary data.</text>
</comment>
<feature type="domain" description="Reverse transcriptase" evidence="9">
    <location>
        <begin position="1"/>
        <end position="78"/>
    </location>
</feature>
<keyword evidence="8" id="KW-0695">RNA-directed DNA polymerase</keyword>
<dbReference type="PROSITE" id="PS50878">
    <property type="entry name" value="RT_POL"/>
    <property type="match status" value="1"/>
</dbReference>
<evidence type="ECO:0000256" key="7">
    <source>
        <dbReference type="ARBA" id="ARBA00022801"/>
    </source>
</evidence>
<dbReference type="PANTHER" id="PTHR41694:SF3">
    <property type="entry name" value="RNA-DIRECTED DNA POLYMERASE-RELATED"/>
    <property type="match status" value="1"/>
</dbReference>
<keyword evidence="6" id="KW-0255">Endonuclease</keyword>
<dbReference type="InterPro" id="IPR043502">
    <property type="entry name" value="DNA/RNA_pol_sf"/>
</dbReference>
<reference evidence="10 11" key="1">
    <citation type="submission" date="2019-09" db="EMBL/GenBank/DDBJ databases">
        <title>Bird 10,000 Genomes (B10K) Project - Family phase.</title>
        <authorList>
            <person name="Zhang G."/>
        </authorList>
    </citation>
    <scope>NUCLEOTIDE SEQUENCE [LARGE SCALE GENOMIC DNA]</scope>
    <source>
        <strain evidence="10">B10K-DU-029-75</strain>
    </source>
</reference>
<dbReference type="Pfam" id="PF00078">
    <property type="entry name" value="RVT_1"/>
    <property type="match status" value="1"/>
</dbReference>
<dbReference type="InterPro" id="IPR043128">
    <property type="entry name" value="Rev_trsase/Diguanyl_cyclase"/>
</dbReference>
<dbReference type="GO" id="GO:0004523">
    <property type="term" value="F:RNA-DNA hybrid ribonuclease activity"/>
    <property type="evidence" value="ECO:0007669"/>
    <property type="project" value="UniProtKB-EC"/>
</dbReference>
<dbReference type="PANTHER" id="PTHR41694">
    <property type="entry name" value="ENDOGENOUS RETROVIRUS GROUP K MEMBER POL PROTEIN"/>
    <property type="match status" value="1"/>
</dbReference>
<evidence type="ECO:0000256" key="5">
    <source>
        <dbReference type="ARBA" id="ARBA00022722"/>
    </source>
</evidence>
<dbReference type="InterPro" id="IPR000477">
    <property type="entry name" value="RT_dom"/>
</dbReference>
<dbReference type="GO" id="GO:0035613">
    <property type="term" value="F:RNA stem-loop binding"/>
    <property type="evidence" value="ECO:0007669"/>
    <property type="project" value="TreeGrafter"/>
</dbReference>
<dbReference type="InterPro" id="IPR010661">
    <property type="entry name" value="RVT_thumb"/>
</dbReference>
<keyword evidence="4" id="KW-0548">Nucleotidyltransferase</keyword>
<evidence type="ECO:0000313" key="10">
    <source>
        <dbReference type="EMBL" id="NWX30747.1"/>
    </source>
</evidence>
<keyword evidence="7" id="KW-0378">Hydrolase</keyword>
<proteinExistence type="inferred from homology"/>
<dbReference type="OrthoDB" id="9319918at2759"/>
<dbReference type="Gene3D" id="3.30.70.270">
    <property type="match status" value="2"/>
</dbReference>
<dbReference type="EC" id="3.1.26.4" evidence="2"/>
<evidence type="ECO:0000256" key="8">
    <source>
        <dbReference type="ARBA" id="ARBA00022918"/>
    </source>
</evidence>
<dbReference type="Pfam" id="PF06817">
    <property type="entry name" value="RVT_thumb"/>
    <property type="match status" value="1"/>
</dbReference>
<evidence type="ECO:0000256" key="3">
    <source>
        <dbReference type="ARBA" id="ARBA00022679"/>
    </source>
</evidence>
<sequence length="157" mass="17609">SPTICQFIVHSAIQPVRQKYPFILMYHYTDDILIASDNSSLLCDCLAALKVTLTSRGLCVATEKIQTEPPWKYLDFKLLEATVTPQPVTLKTNINTLNDLQKLLGTINWIRPLLGVTVWTDELSPLFLLLKGDPDLSSPRQLIKTAQKALDTISDKI</sequence>
<evidence type="ECO:0000256" key="2">
    <source>
        <dbReference type="ARBA" id="ARBA00012180"/>
    </source>
</evidence>
<dbReference type="SUPFAM" id="SSF56672">
    <property type="entry name" value="DNA/RNA polymerases"/>
    <property type="match status" value="1"/>
</dbReference>
<keyword evidence="11" id="KW-1185">Reference proteome</keyword>
<dbReference type="GO" id="GO:0003964">
    <property type="term" value="F:RNA-directed DNA polymerase activity"/>
    <property type="evidence" value="ECO:0007669"/>
    <property type="project" value="UniProtKB-KW"/>
</dbReference>
<organism evidence="10 11">
    <name type="scientific">Notiomystis cincta</name>
    <dbReference type="NCBI Taxonomy" id="366454"/>
    <lineage>
        <taxon>Eukaryota</taxon>
        <taxon>Metazoa</taxon>
        <taxon>Chordata</taxon>
        <taxon>Craniata</taxon>
        <taxon>Vertebrata</taxon>
        <taxon>Euteleostomi</taxon>
        <taxon>Archelosauria</taxon>
        <taxon>Archosauria</taxon>
        <taxon>Dinosauria</taxon>
        <taxon>Saurischia</taxon>
        <taxon>Theropoda</taxon>
        <taxon>Coelurosauria</taxon>
        <taxon>Aves</taxon>
        <taxon>Neognathae</taxon>
        <taxon>Neoaves</taxon>
        <taxon>Telluraves</taxon>
        <taxon>Australaves</taxon>
        <taxon>Passeriformes</taxon>
        <taxon>Notiomystidae</taxon>
        <taxon>Notiomystis</taxon>
    </lineage>
</organism>
<accession>A0A7K6V6Q6</accession>
<name>A0A7K6V6Q6_9PASS</name>
<keyword evidence="3" id="KW-0808">Transferase</keyword>
<evidence type="ECO:0000256" key="1">
    <source>
        <dbReference type="ARBA" id="ARBA00010879"/>
    </source>
</evidence>